<dbReference type="Proteomes" id="UP000248340">
    <property type="component" value="Unassembled WGS sequence"/>
</dbReference>
<dbReference type="GeneID" id="37139936"/>
<evidence type="ECO:0000313" key="1">
    <source>
        <dbReference type="EMBL" id="PYH75614.1"/>
    </source>
</evidence>
<keyword evidence="2" id="KW-1185">Reference proteome</keyword>
<sequence>MGNNVDTKRVPSIRRLRTSAPCRDRRYVSRTQQKTEVAKRKDHEKSHVSVQLYTTSYVAAPTTHVLDYQTDEARQKIWSFASITFAFANYVLRQAPPELRSKVEDFAKASPGLLTMIQNGPQMDILPKGPDWLVAIQRHQVQKPAGRYLTFWPLG</sequence>
<protein>
    <submittedName>
        <fullName evidence="1">Uncharacterized protein</fullName>
    </submittedName>
</protein>
<dbReference type="AlphaFoldDB" id="A0A319BSU7"/>
<proteinExistence type="predicted"/>
<accession>A0A319BSU7</accession>
<dbReference type="VEuPathDB" id="FungiDB:BO82DRAFT_370062"/>
<dbReference type="RefSeq" id="XP_025485814.1">
    <property type="nucleotide sequence ID" value="XM_025637195.1"/>
</dbReference>
<name>A0A319BSU7_9EURO</name>
<evidence type="ECO:0000313" key="2">
    <source>
        <dbReference type="Proteomes" id="UP000248340"/>
    </source>
</evidence>
<organism evidence="1 2">
    <name type="scientific">Aspergillus uvarum CBS 121591</name>
    <dbReference type="NCBI Taxonomy" id="1448315"/>
    <lineage>
        <taxon>Eukaryota</taxon>
        <taxon>Fungi</taxon>
        <taxon>Dikarya</taxon>
        <taxon>Ascomycota</taxon>
        <taxon>Pezizomycotina</taxon>
        <taxon>Eurotiomycetes</taxon>
        <taxon>Eurotiomycetidae</taxon>
        <taxon>Eurotiales</taxon>
        <taxon>Aspergillaceae</taxon>
        <taxon>Aspergillus</taxon>
        <taxon>Aspergillus subgen. Circumdati</taxon>
    </lineage>
</organism>
<dbReference type="OrthoDB" id="10373713at2759"/>
<reference evidence="1 2" key="1">
    <citation type="submission" date="2016-12" db="EMBL/GenBank/DDBJ databases">
        <title>The genomes of Aspergillus section Nigri reveals drivers in fungal speciation.</title>
        <authorList>
            <consortium name="DOE Joint Genome Institute"/>
            <person name="Vesth T.C."/>
            <person name="Nybo J."/>
            <person name="Theobald S."/>
            <person name="Brandl J."/>
            <person name="Frisvad J.C."/>
            <person name="Nielsen K.F."/>
            <person name="Lyhne E.K."/>
            <person name="Kogle M.E."/>
            <person name="Kuo A."/>
            <person name="Riley R."/>
            <person name="Clum A."/>
            <person name="Nolan M."/>
            <person name="Lipzen A."/>
            <person name="Salamov A."/>
            <person name="Henrissat B."/>
            <person name="Wiebenga A."/>
            <person name="De Vries R.P."/>
            <person name="Grigoriev I.V."/>
            <person name="Mortensen U.H."/>
            <person name="Andersen M.R."/>
            <person name="Baker S.E."/>
        </authorList>
    </citation>
    <scope>NUCLEOTIDE SEQUENCE [LARGE SCALE GENOMIC DNA]</scope>
    <source>
        <strain evidence="1 2">CBS 121591</strain>
    </source>
</reference>
<dbReference type="EMBL" id="KZ821783">
    <property type="protein sequence ID" value="PYH75614.1"/>
    <property type="molecule type" value="Genomic_DNA"/>
</dbReference>
<gene>
    <name evidence="1" type="ORF">BO82DRAFT_370062</name>
</gene>